<dbReference type="PANTHER" id="PTHR21262:SF31">
    <property type="entry name" value="GTP PYROPHOSPHOKINASE"/>
    <property type="match status" value="1"/>
</dbReference>
<reference evidence="2 3" key="1">
    <citation type="submission" date="2021-07" db="EMBL/GenBank/DDBJ databases">
        <title>Paenibacillus radiodurans sp. nov., isolated from the southeastern edge of Tengger Desert.</title>
        <authorList>
            <person name="Zhang G."/>
        </authorList>
    </citation>
    <scope>NUCLEOTIDE SEQUENCE [LARGE SCALE GENOMIC DNA]</scope>
    <source>
        <strain evidence="2 3">CCM 7311</strain>
    </source>
</reference>
<dbReference type="Gene3D" id="3.30.70.260">
    <property type="match status" value="1"/>
</dbReference>
<gene>
    <name evidence="2" type="ORF">K0U00_37355</name>
</gene>
<sequence>HGVTVKGLDNLLVRFARCCNPIPGDDIIGYITRGRGVSVHRADCQNIPLGEGGEEAGRVIEVEWEQSIEANYSVDIEITGHDRRGLLNEVLQAVSESKTNISAVSGRSDKNKLAMIHMTILIRNLEHLQSVVEKIKRVKDVYSVHRIMQ</sequence>
<dbReference type="EMBL" id="JAHZIK010001804">
    <property type="protein sequence ID" value="MBW7459743.1"/>
    <property type="molecule type" value="Genomic_DNA"/>
</dbReference>
<proteinExistence type="predicted"/>
<dbReference type="PROSITE" id="PS51671">
    <property type="entry name" value="ACT"/>
    <property type="match status" value="1"/>
</dbReference>
<keyword evidence="3" id="KW-1185">Reference proteome</keyword>
<comment type="caution">
    <text evidence="2">The sequence shown here is derived from an EMBL/GenBank/DDBJ whole genome shotgun (WGS) entry which is preliminary data.</text>
</comment>
<dbReference type="Proteomes" id="UP001519887">
    <property type="component" value="Unassembled WGS sequence"/>
</dbReference>
<evidence type="ECO:0000259" key="1">
    <source>
        <dbReference type="PROSITE" id="PS51671"/>
    </source>
</evidence>
<feature type="domain" description="ACT" evidence="1">
    <location>
        <begin position="75"/>
        <end position="149"/>
    </location>
</feature>
<dbReference type="CDD" id="cd04876">
    <property type="entry name" value="ACT_RelA-SpoT"/>
    <property type="match status" value="1"/>
</dbReference>
<evidence type="ECO:0000313" key="3">
    <source>
        <dbReference type="Proteomes" id="UP001519887"/>
    </source>
</evidence>
<name>A0ABS7CFN1_9BACL</name>
<dbReference type="SUPFAM" id="SSF55021">
    <property type="entry name" value="ACT-like"/>
    <property type="match status" value="1"/>
</dbReference>
<dbReference type="InterPro" id="IPR002912">
    <property type="entry name" value="ACT_dom"/>
</dbReference>
<evidence type="ECO:0000313" key="2">
    <source>
        <dbReference type="EMBL" id="MBW7459743.1"/>
    </source>
</evidence>
<feature type="non-terminal residue" evidence="2">
    <location>
        <position position="1"/>
    </location>
</feature>
<dbReference type="Pfam" id="PF13291">
    <property type="entry name" value="ACT_4"/>
    <property type="match status" value="1"/>
</dbReference>
<dbReference type="InterPro" id="IPR045865">
    <property type="entry name" value="ACT-like_dom_sf"/>
</dbReference>
<dbReference type="PANTHER" id="PTHR21262">
    <property type="entry name" value="GUANOSINE-3',5'-BIS DIPHOSPHATE 3'-PYROPHOSPHOHYDROLASE"/>
    <property type="match status" value="1"/>
</dbReference>
<protein>
    <submittedName>
        <fullName evidence="2">ACT domain-containing protein</fullName>
    </submittedName>
</protein>
<organism evidence="2 3">
    <name type="scientific">Paenibacillus sepulcri</name>
    <dbReference type="NCBI Taxonomy" id="359917"/>
    <lineage>
        <taxon>Bacteria</taxon>
        <taxon>Bacillati</taxon>
        <taxon>Bacillota</taxon>
        <taxon>Bacilli</taxon>
        <taxon>Bacillales</taxon>
        <taxon>Paenibacillaceae</taxon>
        <taxon>Paenibacillus</taxon>
    </lineage>
</organism>
<accession>A0ABS7CFN1</accession>